<dbReference type="InterPro" id="IPR002925">
    <property type="entry name" value="Dienelactn_hydro"/>
</dbReference>
<proteinExistence type="predicted"/>
<evidence type="ECO:0000313" key="3">
    <source>
        <dbReference type="EMBL" id="QLC49366.1"/>
    </source>
</evidence>
<dbReference type="GeneID" id="55820679"/>
<dbReference type="Pfam" id="PF01738">
    <property type="entry name" value="DLH"/>
    <property type="match status" value="1"/>
</dbReference>
<protein>
    <submittedName>
        <fullName evidence="3">Acetylxylan esterase</fullName>
    </submittedName>
</protein>
<dbReference type="Proteomes" id="UP000509594">
    <property type="component" value="Chromosome"/>
</dbReference>
<accession>A0A7D5HZZ3</accession>
<feature type="transmembrane region" description="Helical" evidence="1">
    <location>
        <begin position="21"/>
        <end position="39"/>
    </location>
</feature>
<dbReference type="InterPro" id="IPR029058">
    <property type="entry name" value="AB_hydrolase_fold"/>
</dbReference>
<dbReference type="Gene3D" id="3.40.50.1820">
    <property type="entry name" value="alpha/beta hydrolase"/>
    <property type="match status" value="1"/>
</dbReference>
<dbReference type="KEGG" id="mzi:HWN40_03350"/>
<dbReference type="OrthoDB" id="117239at2157"/>
<organism evidence="3 4">
    <name type="scientific">Methanolobus zinderi</name>
    <dbReference type="NCBI Taxonomy" id="536044"/>
    <lineage>
        <taxon>Archaea</taxon>
        <taxon>Methanobacteriati</taxon>
        <taxon>Methanobacteriota</taxon>
        <taxon>Stenosarchaea group</taxon>
        <taxon>Methanomicrobia</taxon>
        <taxon>Methanosarcinales</taxon>
        <taxon>Methanosarcinaceae</taxon>
        <taxon>Methanolobus</taxon>
    </lineage>
</organism>
<evidence type="ECO:0000259" key="2">
    <source>
        <dbReference type="Pfam" id="PF01738"/>
    </source>
</evidence>
<reference evidence="3 4" key="1">
    <citation type="submission" date="2020-06" db="EMBL/GenBank/DDBJ databases">
        <title>Methanolobus halotolerans sp. nov., isolated from a saline lake Tus in Siberia.</title>
        <authorList>
            <person name="Shen Y."/>
            <person name="Chen S.-C."/>
            <person name="Lai M.-C."/>
            <person name="Huang H.-H."/>
            <person name="Chiu H.-H."/>
            <person name="Tang S.-L."/>
            <person name="Rogozin D.Y."/>
            <person name="Degermendzhy A.G."/>
        </authorList>
    </citation>
    <scope>NUCLEOTIDE SEQUENCE [LARGE SCALE GENOMIC DNA]</scope>
    <source>
        <strain evidence="3 4">DSM 21339</strain>
    </source>
</reference>
<sequence length="312" mass="34700">MSKKQNSKKKNSSTDQNIRKRRIVMVLGVLLIVAGFLGIDLNPEDDDGWTVSDEGILSYARMEEIQYSYEELNGNTTDTLKLITFESRGAQIEGILRIPQSDTRVPGVVLLPGAGVTKEMQNRVPETLAELGYASFTIDQRNLGGINPESDLELFKKGEEPLEYLMVYDAMMAADVLQDQARVEDNIAMLGLSNGGRFAIIATAIDPDIKGVIAISTGGYDTDSIDRNMVADETAYRFYTSIDPDNYLDMIPPRRLVMFHSVNDSIVPYEMAHKTFSKAEEPKAFYGLTGDTHGYSHAAEGYLEKELDLIFN</sequence>
<dbReference type="PANTHER" id="PTHR22946">
    <property type="entry name" value="DIENELACTONE HYDROLASE DOMAIN-CONTAINING PROTEIN-RELATED"/>
    <property type="match status" value="1"/>
</dbReference>
<dbReference type="SUPFAM" id="SSF53474">
    <property type="entry name" value="alpha/beta-Hydrolases"/>
    <property type="match status" value="1"/>
</dbReference>
<keyword evidence="1" id="KW-1133">Transmembrane helix</keyword>
<dbReference type="PANTHER" id="PTHR22946:SF0">
    <property type="entry name" value="DIENELACTONE HYDROLASE DOMAIN-CONTAINING PROTEIN"/>
    <property type="match status" value="1"/>
</dbReference>
<dbReference type="InterPro" id="IPR050261">
    <property type="entry name" value="FrsA_esterase"/>
</dbReference>
<gene>
    <name evidence="3" type="ORF">HWN40_03350</name>
</gene>
<dbReference type="EMBL" id="CP058215">
    <property type="protein sequence ID" value="QLC49366.1"/>
    <property type="molecule type" value="Genomic_DNA"/>
</dbReference>
<keyword evidence="4" id="KW-1185">Reference proteome</keyword>
<keyword evidence="1" id="KW-0472">Membrane</keyword>
<dbReference type="AlphaFoldDB" id="A0A7D5HZZ3"/>
<evidence type="ECO:0000313" key="4">
    <source>
        <dbReference type="Proteomes" id="UP000509594"/>
    </source>
</evidence>
<feature type="domain" description="Dienelactone hydrolase" evidence="2">
    <location>
        <begin position="92"/>
        <end position="214"/>
    </location>
</feature>
<dbReference type="RefSeq" id="WP_176964429.1">
    <property type="nucleotide sequence ID" value="NZ_CP058215.1"/>
</dbReference>
<dbReference type="GO" id="GO:0016787">
    <property type="term" value="F:hydrolase activity"/>
    <property type="evidence" value="ECO:0007669"/>
    <property type="project" value="InterPro"/>
</dbReference>
<keyword evidence="1" id="KW-0812">Transmembrane</keyword>
<name>A0A7D5HZZ3_9EURY</name>
<evidence type="ECO:0000256" key="1">
    <source>
        <dbReference type="SAM" id="Phobius"/>
    </source>
</evidence>